<accession>A0A6J6KI34</accession>
<feature type="domain" description="HTH tetR-type" evidence="2">
    <location>
        <begin position="18"/>
        <end position="78"/>
    </location>
</feature>
<proteinExistence type="predicted"/>
<keyword evidence="1" id="KW-0238">DNA-binding</keyword>
<dbReference type="SUPFAM" id="SSF46689">
    <property type="entry name" value="Homeodomain-like"/>
    <property type="match status" value="1"/>
</dbReference>
<protein>
    <submittedName>
        <fullName evidence="3">Unannotated protein</fullName>
    </submittedName>
</protein>
<dbReference type="Gene3D" id="1.10.357.10">
    <property type="entry name" value="Tetracycline Repressor, domain 2"/>
    <property type="match status" value="1"/>
</dbReference>
<name>A0A6J6KI34_9ZZZZ</name>
<evidence type="ECO:0000256" key="1">
    <source>
        <dbReference type="ARBA" id="ARBA00023125"/>
    </source>
</evidence>
<organism evidence="3">
    <name type="scientific">freshwater metagenome</name>
    <dbReference type="NCBI Taxonomy" id="449393"/>
    <lineage>
        <taxon>unclassified sequences</taxon>
        <taxon>metagenomes</taxon>
        <taxon>ecological metagenomes</taxon>
    </lineage>
</organism>
<dbReference type="InterPro" id="IPR001647">
    <property type="entry name" value="HTH_TetR"/>
</dbReference>
<gene>
    <name evidence="3" type="ORF">UFOPK2234_00267</name>
</gene>
<dbReference type="GO" id="GO:0003677">
    <property type="term" value="F:DNA binding"/>
    <property type="evidence" value="ECO:0007669"/>
    <property type="project" value="UniProtKB-KW"/>
</dbReference>
<dbReference type="Pfam" id="PF00440">
    <property type="entry name" value="TetR_N"/>
    <property type="match status" value="1"/>
</dbReference>
<sequence length="180" mass="19785">MSAQPALAPYARQTSVSNKSRIAIFNGAKSVICEVGNYQSNIAEIALRSQVSKATIYNQFADKAEMMECLVEYEVERLTQVAMAASSREEALYLLSTQISQDLALRKLVESDPLDIAKLVTISTHPTWVLVHQGIAKVFGADSAVCGVILRWLIGQIPSPITEDESRTQSKRLASTLFHN</sequence>
<evidence type="ECO:0000313" key="3">
    <source>
        <dbReference type="EMBL" id="CAB4647479.1"/>
    </source>
</evidence>
<dbReference type="InterPro" id="IPR009057">
    <property type="entry name" value="Homeodomain-like_sf"/>
</dbReference>
<evidence type="ECO:0000259" key="2">
    <source>
        <dbReference type="PROSITE" id="PS50977"/>
    </source>
</evidence>
<dbReference type="AlphaFoldDB" id="A0A6J6KI34"/>
<reference evidence="3" key="1">
    <citation type="submission" date="2020-05" db="EMBL/GenBank/DDBJ databases">
        <authorList>
            <person name="Chiriac C."/>
            <person name="Salcher M."/>
            <person name="Ghai R."/>
            <person name="Kavagutti S V."/>
        </authorList>
    </citation>
    <scope>NUCLEOTIDE SEQUENCE</scope>
</reference>
<dbReference type="PROSITE" id="PS50977">
    <property type="entry name" value="HTH_TETR_2"/>
    <property type="match status" value="1"/>
</dbReference>
<dbReference type="EMBL" id="CAEZWG010000031">
    <property type="protein sequence ID" value="CAB4647479.1"/>
    <property type="molecule type" value="Genomic_DNA"/>
</dbReference>